<dbReference type="InterPro" id="IPR010998">
    <property type="entry name" value="Integrase_recombinase_N"/>
</dbReference>
<name>A0A1H0LI77_9BACT</name>
<dbReference type="GO" id="GO:0003677">
    <property type="term" value="F:DNA binding"/>
    <property type="evidence" value="ECO:0007669"/>
    <property type="project" value="UniProtKB-UniRule"/>
</dbReference>
<dbReference type="SUPFAM" id="SSF56349">
    <property type="entry name" value="DNA breaking-rejoining enzymes"/>
    <property type="match status" value="1"/>
</dbReference>
<keyword evidence="2 4" id="KW-0238">DNA-binding</keyword>
<evidence type="ECO:0000256" key="3">
    <source>
        <dbReference type="ARBA" id="ARBA00023172"/>
    </source>
</evidence>
<gene>
    <name evidence="6" type="ORF">SAMN05660330_00808</name>
</gene>
<feature type="domain" description="Core-binding (CB)" evidence="5">
    <location>
        <begin position="12"/>
        <end position="92"/>
    </location>
</feature>
<evidence type="ECO:0000259" key="5">
    <source>
        <dbReference type="PROSITE" id="PS51900"/>
    </source>
</evidence>
<dbReference type="GO" id="GO:0015074">
    <property type="term" value="P:DNA integration"/>
    <property type="evidence" value="ECO:0007669"/>
    <property type="project" value="UniProtKB-KW"/>
</dbReference>
<sequence>MPRISTTGGLSRKSHRLSILICSTTAPTRKKNTVKTSEFVLSKFATRFRDRELARISQEEVLDFLLNLTKDNKQATKRNRYSVLSSFYNFSINTGLPSLSNPCNTTVIKKIFKRPPPIQWQIVDKDTIDEIIFRTTDKRNRLMLELMARGGMRGGGEVLNLTPNDVLECSLAIQNPKSGKKQRRFMFHEKSWEG</sequence>
<protein>
    <submittedName>
        <fullName evidence="6">Phage integrase, N-terminal SAM-like domain</fullName>
    </submittedName>
</protein>
<evidence type="ECO:0000256" key="4">
    <source>
        <dbReference type="PROSITE-ProRule" id="PRU01248"/>
    </source>
</evidence>
<evidence type="ECO:0000256" key="1">
    <source>
        <dbReference type="ARBA" id="ARBA00022908"/>
    </source>
</evidence>
<organism evidence="6 7">
    <name type="scientific">Desulforhopalus singaporensis</name>
    <dbReference type="NCBI Taxonomy" id="91360"/>
    <lineage>
        <taxon>Bacteria</taxon>
        <taxon>Pseudomonadati</taxon>
        <taxon>Thermodesulfobacteriota</taxon>
        <taxon>Desulfobulbia</taxon>
        <taxon>Desulfobulbales</taxon>
        <taxon>Desulfocapsaceae</taxon>
        <taxon>Desulforhopalus</taxon>
    </lineage>
</organism>
<dbReference type="GO" id="GO:0006310">
    <property type="term" value="P:DNA recombination"/>
    <property type="evidence" value="ECO:0007669"/>
    <property type="project" value="UniProtKB-KW"/>
</dbReference>
<dbReference type="STRING" id="91360.SAMN05660330_00808"/>
<keyword evidence="1" id="KW-0229">DNA integration</keyword>
<dbReference type="Proteomes" id="UP000199073">
    <property type="component" value="Unassembled WGS sequence"/>
</dbReference>
<dbReference type="AlphaFoldDB" id="A0A1H0LI77"/>
<reference evidence="6 7" key="1">
    <citation type="submission" date="2016-10" db="EMBL/GenBank/DDBJ databases">
        <authorList>
            <person name="de Groot N.N."/>
        </authorList>
    </citation>
    <scope>NUCLEOTIDE SEQUENCE [LARGE SCALE GENOMIC DNA]</scope>
    <source>
        <strain evidence="6 7">DSM 12130</strain>
    </source>
</reference>
<evidence type="ECO:0000256" key="2">
    <source>
        <dbReference type="ARBA" id="ARBA00023125"/>
    </source>
</evidence>
<evidence type="ECO:0000313" key="6">
    <source>
        <dbReference type="EMBL" id="SDO67765.1"/>
    </source>
</evidence>
<dbReference type="EMBL" id="FNJI01000004">
    <property type="protein sequence ID" value="SDO67765.1"/>
    <property type="molecule type" value="Genomic_DNA"/>
</dbReference>
<dbReference type="InterPro" id="IPR013762">
    <property type="entry name" value="Integrase-like_cat_sf"/>
</dbReference>
<dbReference type="InterPro" id="IPR044068">
    <property type="entry name" value="CB"/>
</dbReference>
<evidence type="ECO:0000313" key="7">
    <source>
        <dbReference type="Proteomes" id="UP000199073"/>
    </source>
</evidence>
<proteinExistence type="predicted"/>
<accession>A0A1H0LI77</accession>
<dbReference type="InterPro" id="IPR011010">
    <property type="entry name" value="DNA_brk_join_enz"/>
</dbReference>
<dbReference type="PROSITE" id="PS51900">
    <property type="entry name" value="CB"/>
    <property type="match status" value="1"/>
</dbReference>
<keyword evidence="7" id="KW-1185">Reference proteome</keyword>
<keyword evidence="3" id="KW-0233">DNA recombination</keyword>
<dbReference type="Gene3D" id="1.10.150.130">
    <property type="match status" value="1"/>
</dbReference>
<dbReference type="Gene3D" id="1.10.443.10">
    <property type="entry name" value="Intergrase catalytic core"/>
    <property type="match status" value="1"/>
</dbReference>